<gene>
    <name evidence="1" type="ORF">H0Z12_22385</name>
</gene>
<evidence type="ECO:0000313" key="2">
    <source>
        <dbReference type="Proteomes" id="UP000663901"/>
    </source>
</evidence>
<dbReference type="EMBL" id="CP059085">
    <property type="protein sequence ID" value="QTC48528.1"/>
    <property type="molecule type" value="Genomic_DNA"/>
</dbReference>
<dbReference type="Proteomes" id="UP000663901">
    <property type="component" value="Plasmid pOC5aB"/>
</dbReference>
<geneLocation type="plasmid" evidence="1 2">
    <name>pOC5aB</name>
</geneLocation>
<keyword evidence="1" id="KW-0614">Plasmid</keyword>
<proteinExistence type="predicted"/>
<sequence>MSDDNQPHPDEKLVKAVRSMKADLDVIYTQLRDGAYADPDTFVNNWAHLIDRVKKMTPVLSEPGVMEALLRTDVMTAAELLAMTHAVGIIENFMRCLEHQTTERSLKPR</sequence>
<dbReference type="AlphaFoldDB" id="A0A8A4K9K1"/>
<organism evidence="1 2">
    <name type="scientific">Pantoea ananas</name>
    <name type="common">Erwinia uredovora</name>
    <dbReference type="NCBI Taxonomy" id="553"/>
    <lineage>
        <taxon>Bacteria</taxon>
        <taxon>Pseudomonadati</taxon>
        <taxon>Pseudomonadota</taxon>
        <taxon>Gammaproteobacteria</taxon>
        <taxon>Enterobacterales</taxon>
        <taxon>Erwiniaceae</taxon>
        <taxon>Pantoea</taxon>
    </lineage>
</organism>
<protein>
    <submittedName>
        <fullName evidence="1">Uncharacterized protein</fullName>
    </submittedName>
</protein>
<reference evidence="1" key="1">
    <citation type="submission" date="2020-07" db="EMBL/GenBank/DDBJ databases">
        <title>Genome Sequences for Panteoa spp. that cause Center Rot in Onions.</title>
        <authorList>
            <person name="Asselin J.A."/>
            <person name="Helmann T."/>
            <person name="Beer S."/>
            <person name="Stodghill P."/>
        </authorList>
    </citation>
    <scope>NUCLEOTIDE SEQUENCE</scope>
    <source>
        <strain evidence="1">OC5a</strain>
        <plasmid evidence="1">pOC5aB</plasmid>
    </source>
</reference>
<evidence type="ECO:0000313" key="1">
    <source>
        <dbReference type="EMBL" id="QTC48528.1"/>
    </source>
</evidence>
<name>A0A8A4K9K1_PANAN</name>
<dbReference type="RefSeq" id="WP_207806806.1">
    <property type="nucleotide sequence ID" value="NZ_CP059085.1"/>
</dbReference>
<accession>A0A8A4K9K1</accession>